<proteinExistence type="predicted"/>
<accession>A0A183GE08</accession>
<dbReference type="EMBL" id="UZAH01032215">
    <property type="protein sequence ID" value="VDP20461.1"/>
    <property type="molecule type" value="Genomic_DNA"/>
</dbReference>
<name>A0A183GE08_HELPZ</name>
<gene>
    <name evidence="1" type="ORF">HPBE_LOCUS20523</name>
</gene>
<dbReference type="Proteomes" id="UP000050761">
    <property type="component" value="Unassembled WGS sequence"/>
</dbReference>
<evidence type="ECO:0000313" key="1">
    <source>
        <dbReference type="EMBL" id="VDP20461.1"/>
    </source>
</evidence>
<dbReference type="AlphaFoldDB" id="A0A183GE08"/>
<keyword evidence="2" id="KW-1185">Reference proteome</keyword>
<accession>A0A3P8BEN9</accession>
<evidence type="ECO:0000313" key="3">
    <source>
        <dbReference type="WBParaSite" id="HPBE_0002052401-mRNA-1"/>
    </source>
</evidence>
<protein>
    <submittedName>
        <fullName evidence="3">Laminin G domain-containing protein</fullName>
    </submittedName>
</protein>
<reference evidence="1 2" key="1">
    <citation type="submission" date="2018-11" db="EMBL/GenBank/DDBJ databases">
        <authorList>
            <consortium name="Pathogen Informatics"/>
        </authorList>
    </citation>
    <scope>NUCLEOTIDE SEQUENCE [LARGE SCALE GENOMIC DNA]</scope>
</reference>
<evidence type="ECO:0000313" key="2">
    <source>
        <dbReference type="Proteomes" id="UP000050761"/>
    </source>
</evidence>
<reference evidence="3" key="2">
    <citation type="submission" date="2019-09" db="UniProtKB">
        <authorList>
            <consortium name="WormBaseParasite"/>
        </authorList>
    </citation>
    <scope>IDENTIFICATION</scope>
</reference>
<sequence length="86" mass="9519">MIDFSQLSVRLYEDNGHLSTSLAVTFGGHGEPTVSTSALYLVDIGAWQWNIVHTQVLRKFTSSPPWVRFHQLSQSVVVDIGFASSP</sequence>
<organism evidence="2 3">
    <name type="scientific">Heligmosomoides polygyrus</name>
    <name type="common">Parasitic roundworm</name>
    <dbReference type="NCBI Taxonomy" id="6339"/>
    <lineage>
        <taxon>Eukaryota</taxon>
        <taxon>Metazoa</taxon>
        <taxon>Ecdysozoa</taxon>
        <taxon>Nematoda</taxon>
        <taxon>Chromadorea</taxon>
        <taxon>Rhabditida</taxon>
        <taxon>Rhabditina</taxon>
        <taxon>Rhabditomorpha</taxon>
        <taxon>Strongyloidea</taxon>
        <taxon>Heligmosomidae</taxon>
        <taxon>Heligmosomoides</taxon>
    </lineage>
</organism>
<dbReference type="WBParaSite" id="HPBE_0002052401-mRNA-1">
    <property type="protein sequence ID" value="HPBE_0002052401-mRNA-1"/>
    <property type="gene ID" value="HPBE_0002052401"/>
</dbReference>